<dbReference type="GO" id="GO:0004650">
    <property type="term" value="F:polygalacturonase activity"/>
    <property type="evidence" value="ECO:0007669"/>
    <property type="project" value="InterPro"/>
</dbReference>
<dbReference type="Proteomes" id="UP001303473">
    <property type="component" value="Unassembled WGS sequence"/>
</dbReference>
<dbReference type="PANTHER" id="PTHR33928">
    <property type="entry name" value="POLYGALACTURONASE QRT3"/>
    <property type="match status" value="1"/>
</dbReference>
<feature type="transmembrane region" description="Helical" evidence="1">
    <location>
        <begin position="1157"/>
        <end position="1178"/>
    </location>
</feature>
<feature type="domain" description="Rhamnogalacturonase A/B/Epimerase-like pectate lyase" evidence="2">
    <location>
        <begin position="527"/>
        <end position="589"/>
    </location>
</feature>
<dbReference type="EMBL" id="MU853978">
    <property type="protein sequence ID" value="KAK3934568.1"/>
    <property type="molecule type" value="Genomic_DNA"/>
</dbReference>
<accession>A0AAN6MYH7</accession>
<evidence type="ECO:0000313" key="4">
    <source>
        <dbReference type="Proteomes" id="UP001303473"/>
    </source>
</evidence>
<name>A0AAN6MYH7_9PEZI</name>
<comment type="caution">
    <text evidence="3">The sequence shown here is derived from an EMBL/GenBank/DDBJ whole genome shotgun (WGS) entry which is preliminary data.</text>
</comment>
<dbReference type="InterPro" id="IPR012334">
    <property type="entry name" value="Pectin_lyas_fold"/>
</dbReference>
<dbReference type="InterPro" id="IPR024535">
    <property type="entry name" value="RHGA/B-epi-like_pectate_lyase"/>
</dbReference>
<keyword evidence="1" id="KW-0812">Transmembrane</keyword>
<dbReference type="Pfam" id="PF12708">
    <property type="entry name" value="Pect-lyase_RHGA_epim"/>
    <property type="match status" value="2"/>
</dbReference>
<proteinExistence type="predicted"/>
<reference evidence="4" key="1">
    <citation type="journal article" date="2023" name="Mol. Phylogenet. Evol.">
        <title>Genome-scale phylogeny and comparative genomics of the fungal order Sordariales.</title>
        <authorList>
            <person name="Hensen N."/>
            <person name="Bonometti L."/>
            <person name="Westerberg I."/>
            <person name="Brannstrom I.O."/>
            <person name="Guillou S."/>
            <person name="Cros-Aarteil S."/>
            <person name="Calhoun S."/>
            <person name="Haridas S."/>
            <person name="Kuo A."/>
            <person name="Mondo S."/>
            <person name="Pangilinan J."/>
            <person name="Riley R."/>
            <person name="LaButti K."/>
            <person name="Andreopoulos B."/>
            <person name="Lipzen A."/>
            <person name="Chen C."/>
            <person name="Yan M."/>
            <person name="Daum C."/>
            <person name="Ng V."/>
            <person name="Clum A."/>
            <person name="Steindorff A."/>
            <person name="Ohm R.A."/>
            <person name="Martin F."/>
            <person name="Silar P."/>
            <person name="Natvig D.O."/>
            <person name="Lalanne C."/>
            <person name="Gautier V."/>
            <person name="Ament-Velasquez S.L."/>
            <person name="Kruys A."/>
            <person name="Hutchinson M.I."/>
            <person name="Powell A.J."/>
            <person name="Barry K."/>
            <person name="Miller A.N."/>
            <person name="Grigoriev I.V."/>
            <person name="Debuchy R."/>
            <person name="Gladieux P."/>
            <person name="Hiltunen Thoren M."/>
            <person name="Johannesson H."/>
        </authorList>
    </citation>
    <scope>NUCLEOTIDE SEQUENCE [LARGE SCALE GENOMIC DNA]</scope>
    <source>
        <strain evidence="4">CBS 340.73</strain>
    </source>
</reference>
<keyword evidence="1" id="KW-0472">Membrane</keyword>
<dbReference type="InterPro" id="IPR039279">
    <property type="entry name" value="QRT3-like"/>
</dbReference>
<evidence type="ECO:0000313" key="3">
    <source>
        <dbReference type="EMBL" id="KAK3934568.1"/>
    </source>
</evidence>
<feature type="domain" description="Rhamnogalacturonase A/B/Epimerase-like pectate lyase" evidence="2">
    <location>
        <begin position="183"/>
        <end position="410"/>
    </location>
</feature>
<dbReference type="CDD" id="cd23668">
    <property type="entry name" value="GH55_beta13glucanase-like"/>
    <property type="match status" value="1"/>
</dbReference>
<dbReference type="AlphaFoldDB" id="A0AAN6MYH7"/>
<keyword evidence="1" id="KW-1133">Transmembrane helix</keyword>
<protein>
    <submittedName>
        <fullName evidence="3">Glucan 1,3-beta-glucosidase</fullName>
    </submittedName>
</protein>
<keyword evidence="4" id="KW-1185">Reference proteome</keyword>
<dbReference type="SUPFAM" id="SSF51126">
    <property type="entry name" value="Pectin lyase-like"/>
    <property type="match status" value="2"/>
</dbReference>
<gene>
    <name evidence="3" type="ORF">QBC46DRAFT_368130</name>
</gene>
<dbReference type="PANTHER" id="PTHR33928:SF2">
    <property type="entry name" value="PECTATE LYASE SUPERFAMILY PROTEIN DOMAIN-CONTAINING PROTEIN-RELATED"/>
    <property type="match status" value="1"/>
</dbReference>
<dbReference type="InterPro" id="IPR011050">
    <property type="entry name" value="Pectin_lyase_fold/virulence"/>
</dbReference>
<organism evidence="3 4">
    <name type="scientific">Diplogelasinospora grovesii</name>
    <dbReference type="NCBI Taxonomy" id="303347"/>
    <lineage>
        <taxon>Eukaryota</taxon>
        <taxon>Fungi</taxon>
        <taxon>Dikarya</taxon>
        <taxon>Ascomycota</taxon>
        <taxon>Pezizomycotina</taxon>
        <taxon>Sordariomycetes</taxon>
        <taxon>Sordariomycetidae</taxon>
        <taxon>Sordariales</taxon>
        <taxon>Diplogelasinosporaceae</taxon>
        <taxon>Diplogelasinospora</taxon>
    </lineage>
</organism>
<dbReference type="Gene3D" id="2.160.20.10">
    <property type="entry name" value="Single-stranded right-handed beta-helix, Pectin lyase-like"/>
    <property type="match status" value="2"/>
</dbReference>
<sequence length="1188" mass="127774">MRCFPGSLPKQALTGSGNPTCAAISGESSLGLRTRNSELDQDANVPVAPFVLGSRSFKPSARIFPEPQSPWLVALSSQFNNATSPRLANATNADIEAARQIVKDAIAQASRLNKARLDNPAKNHYKLAPGTIVGGRTINRRSSSNVNSTAPPLLDITPEIAEAAALVAEADALANGTVKRTIFRNVMDYGATGNGVTDDTVAIAKAMFDGNRCGAGCNGATTLNAIVYFPAGTYLVSTNITVLFGTQVISDPTDMPTIKASGSFVGLGVLSTDVYVGDGTGADGKDNEWYINTASFYRQIRNIKIDITATDPNAYVCAIHYQVAQATSLQNVELIATTGTTQQGMFSENGSGGFMSDVTFTGGNFGFYGGNQQFTVQRLTFNGCKTAVQIIWGWGWVWKSITVTNAEVGFLLDSNGSGGNIGSATFVDSVFTDVTQAIVIDPPSSTPGSGSTGIMLDNVAFNGVTQAIISWVLGPVYNGTSRTWASGSSEEIMPIVTLYGQPTGNLPQAPYFERAREQYTSNTADDFVHLKDLGAVGDGVTDDTAAVQAAFTKYAGSKIIFADAGVYLLTSTVVIPAGTKIAGETWTQFAATGSNFGDPSNPVVMLQVGNIGDVGSVEMQDLIFTTKGPTPDCHARLGGATGTELTPNECPAYTDGTVNDGCLTASLVMHLTYNSSGYFENMWLWTADHMIDDPNWNDDKNQMTQISVFTARGMLIESQTATWLYATASEHAVYYQFNFAQAQNIYAGLLQTESPYYQPTPSAPAPYAPDLGVMDSDPEYDCGRTQFDGCDSSWAVIMSGCQDIVVASMGVYSWFDDYTQDCIDEHTCQKALIYLNSNYNRVRLEQIITIGANYSIVADGTGISYADNLDVTGHPKWSQISLFDAPSQGDAPTDDESDDDILPPCDWTKSYPALTDLQNDLPNIPTYCATIYALPILRSMLGTAWKNYTNTENGYTDKFNAYVGYVKDMVPIQLGVFMDWETDGPGNKYFTCTYELGGNNISVATCPNPGIDWNDNPDFFVYYELNNATGFYDELLSTYGIEESWVTFGEVDTESNCYGVDGCLPDLKVQYGFPKPSDNITVPNPEDVFTQGLAGFQALQTTLASIHTQMVLGWWNGNNAVTEVAVMPVSMAYAAAQGMEQVVLIGGEVEAAQMKSLILEILGIVFLVIPFIGEGLLLSDLNVKRIII</sequence>
<evidence type="ECO:0000259" key="2">
    <source>
        <dbReference type="Pfam" id="PF12708"/>
    </source>
</evidence>
<evidence type="ECO:0000256" key="1">
    <source>
        <dbReference type="SAM" id="Phobius"/>
    </source>
</evidence>